<reference evidence="1 2" key="1">
    <citation type="journal article" date="2014" name="Genome Announc.">
        <title>Genome Sequence of a Promising Hydrogen-Producing Facultative Anaerobic Bacterium, Brevundimonas naejangsanensis Strain B1.</title>
        <authorList>
            <person name="Su H."/>
            <person name="Zhang T."/>
            <person name="Bao M."/>
            <person name="Jiang Y."/>
            <person name="Wang Y."/>
            <person name="Tan T."/>
        </authorList>
    </citation>
    <scope>NUCLEOTIDE SEQUENCE [LARGE SCALE GENOMIC DNA]</scope>
    <source>
        <strain evidence="1 2">B1</strain>
    </source>
</reference>
<gene>
    <name evidence="1" type="ORF">DA69_04485</name>
</gene>
<evidence type="ECO:0000313" key="2">
    <source>
        <dbReference type="Proteomes" id="UP000077603"/>
    </source>
</evidence>
<dbReference type="Proteomes" id="UP000077603">
    <property type="component" value="Chromosome"/>
</dbReference>
<proteinExistence type="predicted"/>
<protein>
    <submittedName>
        <fullName evidence="1">Uncharacterized protein</fullName>
    </submittedName>
</protein>
<name>A0A172Y4C7_9CAUL</name>
<organism evidence="1 2">
    <name type="scientific">Brevundimonas naejangsanensis</name>
    <dbReference type="NCBI Taxonomy" id="588932"/>
    <lineage>
        <taxon>Bacteria</taxon>
        <taxon>Pseudomonadati</taxon>
        <taxon>Pseudomonadota</taxon>
        <taxon>Alphaproteobacteria</taxon>
        <taxon>Caulobacterales</taxon>
        <taxon>Caulobacteraceae</taxon>
        <taxon>Brevundimonas</taxon>
    </lineage>
</organism>
<evidence type="ECO:0000313" key="1">
    <source>
        <dbReference type="EMBL" id="ANF54064.1"/>
    </source>
</evidence>
<accession>A0A172Y4C7</accession>
<dbReference type="EMBL" id="CP015614">
    <property type="protein sequence ID" value="ANF54064.1"/>
    <property type="molecule type" value="Genomic_DNA"/>
</dbReference>
<dbReference type="AlphaFoldDB" id="A0A172Y4C7"/>
<sequence length="80" mass="8619">MGQRLDHLATGLPIILSSAETLYASREAVGATGRVRQILRSHSREKAAKIMILLDYVRCPPGLSDCAQSSSASSMTTTRD</sequence>
<keyword evidence="2" id="KW-1185">Reference proteome</keyword>
<dbReference type="KEGG" id="bne:DA69_04485"/>